<dbReference type="EMBL" id="JACXVP010000003">
    <property type="protein sequence ID" value="KAG5615554.1"/>
    <property type="molecule type" value="Genomic_DNA"/>
</dbReference>
<reference evidence="2 3" key="1">
    <citation type="submission" date="2020-09" db="EMBL/GenBank/DDBJ databases">
        <title>De no assembly of potato wild relative species, Solanum commersonii.</title>
        <authorList>
            <person name="Cho K."/>
        </authorList>
    </citation>
    <scope>NUCLEOTIDE SEQUENCE [LARGE SCALE GENOMIC DNA]</scope>
    <source>
        <strain evidence="2">LZ3.2</strain>
        <tissue evidence="2">Leaf</tissue>
    </source>
</reference>
<name>A0A9J5ZU71_SOLCO</name>
<organism evidence="2 3">
    <name type="scientific">Solanum commersonii</name>
    <name type="common">Commerson's wild potato</name>
    <name type="synonym">Commerson's nightshade</name>
    <dbReference type="NCBI Taxonomy" id="4109"/>
    <lineage>
        <taxon>Eukaryota</taxon>
        <taxon>Viridiplantae</taxon>
        <taxon>Streptophyta</taxon>
        <taxon>Embryophyta</taxon>
        <taxon>Tracheophyta</taxon>
        <taxon>Spermatophyta</taxon>
        <taxon>Magnoliopsida</taxon>
        <taxon>eudicotyledons</taxon>
        <taxon>Gunneridae</taxon>
        <taxon>Pentapetalae</taxon>
        <taxon>asterids</taxon>
        <taxon>lamiids</taxon>
        <taxon>Solanales</taxon>
        <taxon>Solanaceae</taxon>
        <taxon>Solanoideae</taxon>
        <taxon>Solaneae</taxon>
        <taxon>Solanum</taxon>
    </lineage>
</organism>
<keyword evidence="3" id="KW-1185">Reference proteome</keyword>
<protein>
    <submittedName>
        <fullName evidence="2">Uncharacterized protein</fullName>
    </submittedName>
</protein>
<evidence type="ECO:0000256" key="1">
    <source>
        <dbReference type="SAM" id="MobiDB-lite"/>
    </source>
</evidence>
<dbReference type="Proteomes" id="UP000824120">
    <property type="component" value="Chromosome 3"/>
</dbReference>
<evidence type="ECO:0000313" key="3">
    <source>
        <dbReference type="Proteomes" id="UP000824120"/>
    </source>
</evidence>
<evidence type="ECO:0000313" key="2">
    <source>
        <dbReference type="EMBL" id="KAG5615554.1"/>
    </source>
</evidence>
<dbReference type="AlphaFoldDB" id="A0A9J5ZU71"/>
<comment type="caution">
    <text evidence="2">The sequence shown here is derived from an EMBL/GenBank/DDBJ whole genome shotgun (WGS) entry which is preliminary data.</text>
</comment>
<feature type="region of interest" description="Disordered" evidence="1">
    <location>
        <begin position="44"/>
        <end position="77"/>
    </location>
</feature>
<sequence length="77" mass="8459">MFPIRCLLSFGGSLELQHLFGVLLCAINIVKNIIQSWHIIGGRHKFGKNDESQGGGSSILYRRTRSRGGSRGQGDDT</sequence>
<proteinExistence type="predicted"/>
<accession>A0A9J5ZU71</accession>
<gene>
    <name evidence="2" type="ORF">H5410_015378</name>
</gene>